<keyword evidence="1" id="KW-0560">Oxidoreductase</keyword>
<evidence type="ECO:0000313" key="4">
    <source>
        <dbReference type="Proteomes" id="UP000270034"/>
    </source>
</evidence>
<proteinExistence type="predicted"/>
<dbReference type="Proteomes" id="UP000270034">
    <property type="component" value="Chromosome"/>
</dbReference>
<dbReference type="InterPro" id="IPR047110">
    <property type="entry name" value="GABD/Sad-like"/>
</dbReference>
<dbReference type="InterPro" id="IPR016162">
    <property type="entry name" value="Ald_DH_N"/>
</dbReference>
<dbReference type="EMBL" id="AP018515">
    <property type="protein sequence ID" value="BBC80780.1"/>
    <property type="molecule type" value="Genomic_DNA"/>
</dbReference>
<dbReference type="KEGG" id="aot:AcetOri_orf03676"/>
<accession>A0A2Z5ZJJ9</accession>
<reference evidence="3 4" key="1">
    <citation type="submission" date="2018-02" db="EMBL/GenBank/DDBJ databases">
        <title>Acetobacter orientalis genome.</title>
        <authorList>
            <person name="Nakashima N."/>
            <person name="Tamura T."/>
        </authorList>
    </citation>
    <scope>NUCLEOTIDE SEQUENCE [LARGE SCALE GENOMIC DNA]</scope>
    <source>
        <strain evidence="3 4">FAN1</strain>
    </source>
</reference>
<dbReference type="InterPro" id="IPR015590">
    <property type="entry name" value="Aldehyde_DH_dom"/>
</dbReference>
<dbReference type="PANTHER" id="PTHR43217">
    <property type="entry name" value="SUCCINATE SEMIALDEHYDE DEHYDROGENASE [NAD(P)+] SAD"/>
    <property type="match status" value="1"/>
</dbReference>
<evidence type="ECO:0000256" key="1">
    <source>
        <dbReference type="ARBA" id="ARBA00023002"/>
    </source>
</evidence>
<evidence type="ECO:0000259" key="2">
    <source>
        <dbReference type="Pfam" id="PF00171"/>
    </source>
</evidence>
<gene>
    <name evidence="3" type="ORF">AcetOrient_orf03676</name>
</gene>
<dbReference type="Gene3D" id="3.40.605.10">
    <property type="entry name" value="Aldehyde Dehydrogenase, Chain A, domain 1"/>
    <property type="match status" value="1"/>
</dbReference>
<protein>
    <submittedName>
        <fullName evidence="3">Succinate-semialdehyde dehydrogenase</fullName>
    </submittedName>
</protein>
<dbReference type="GO" id="GO:0004777">
    <property type="term" value="F:succinate-semialdehyde dehydrogenase (NAD+) activity"/>
    <property type="evidence" value="ECO:0007669"/>
    <property type="project" value="TreeGrafter"/>
</dbReference>
<feature type="domain" description="Aldehyde dehydrogenase" evidence="2">
    <location>
        <begin position="3"/>
        <end position="105"/>
    </location>
</feature>
<dbReference type="SUPFAM" id="SSF53720">
    <property type="entry name" value="ALDH-like"/>
    <property type="match status" value="1"/>
</dbReference>
<name>A0A2Z5ZJJ9_9PROT</name>
<sequence>MTGLDGDNEARHWEFFGPVTQLYRAKDEADAVRIANDSPYGLGGAVFTKDEARGARVAAKIRTGMVFINHPLVPKADLPFGGIARSGYGRELIGLGIKEFVNHKLINIVDIDAPF</sequence>
<dbReference type="Pfam" id="PF00171">
    <property type="entry name" value="Aldedh"/>
    <property type="match status" value="1"/>
</dbReference>
<dbReference type="InterPro" id="IPR016163">
    <property type="entry name" value="Ald_DH_C"/>
</dbReference>
<dbReference type="PANTHER" id="PTHR43217:SF2">
    <property type="entry name" value="SUCCINATE-SEMIALDEHYDE DEHYDROGENASE [NADP(+)]"/>
    <property type="match status" value="1"/>
</dbReference>
<evidence type="ECO:0000313" key="3">
    <source>
        <dbReference type="EMBL" id="BBC80780.1"/>
    </source>
</evidence>
<organism evidence="3 4">
    <name type="scientific">Acetobacter orientalis</name>
    <dbReference type="NCBI Taxonomy" id="146474"/>
    <lineage>
        <taxon>Bacteria</taxon>
        <taxon>Pseudomonadati</taxon>
        <taxon>Pseudomonadota</taxon>
        <taxon>Alphaproteobacteria</taxon>
        <taxon>Acetobacterales</taxon>
        <taxon>Acetobacteraceae</taxon>
        <taxon>Acetobacter</taxon>
    </lineage>
</organism>
<dbReference type="InterPro" id="IPR016161">
    <property type="entry name" value="Ald_DH/histidinol_DH"/>
</dbReference>
<dbReference type="AlphaFoldDB" id="A0A2Z5ZJJ9"/>
<dbReference type="Gene3D" id="3.40.309.10">
    <property type="entry name" value="Aldehyde Dehydrogenase, Chain A, domain 2"/>
    <property type="match status" value="1"/>
</dbReference>